<feature type="domain" description="PPM-type phosphatase" evidence="4">
    <location>
        <begin position="643"/>
        <end position="869"/>
    </location>
</feature>
<dbReference type="SUPFAM" id="SSF55781">
    <property type="entry name" value="GAF domain-like"/>
    <property type="match status" value="1"/>
</dbReference>
<dbReference type="SMART" id="SM00331">
    <property type="entry name" value="PP2C_SIG"/>
    <property type="match status" value="1"/>
</dbReference>
<feature type="transmembrane region" description="Helical" evidence="2">
    <location>
        <begin position="194"/>
        <end position="213"/>
    </location>
</feature>
<dbReference type="RefSeq" id="WP_353073324.1">
    <property type="nucleotide sequence ID" value="NZ_CP132938.1"/>
</dbReference>
<sequence>MPQRSARLQYFLLAVVAALALLHAYGAAIRDFNVFVHGQSIVRAPFESGARLATTTNLREEALAAGIKPFDTILTINGQPYTSRSMLLGQIRRASPGDPMTITYRHGSDAAIESTSIRLAAPQSQKLSPFQISVNVVFAVLPFFCLLIGLWVVFARPRNLNAWLILGILCYFDALIINPTLIVGPYLLPLALTWNIVAQAAMPICLMFFGVYFPDRSQTDIKFPWVKWVIAIPLILLCSTDFIANYGDMWSFASISWFVPYMYPVNVTENVLSAIAICWFFLNLGPKIGQATGDARRRLRVLLVGTSVGLTPLFLLLAVSIFRESDVGQGIPEWVNISVFLTLLMFPLSLAYVVVVQRAMDLRIIIRQGTRYAFARESLTVVRVGLAIWLAFSLNDFFRHPDHQRNDIIRILCIIGVFFAFRFVVSKRLQQMIDQRFFREAYSTEQLLSELSDEARNFTEVAPLLETITRRLSSTLHIDRIAVFLRSGDTYHLQLATGMAMPAAGGPQFFSLPAASTTITTLSRAKAPANVYRDDPSSWLIDATDAERNALNDLSTELLVPLPGRTRLAGVIALGPKSSEEPYTKTDRQLLQTIASQTGLALENAELLQNLTTEVAQRERISREIEIAREVQERLFPQTYPKLSGVDLAGFCRPAQVVGGDYYDFFLLPSDSIADSRLALALGDVSGKGISAALLMASLRASLRSIAGLQQSDLATLISNVNKLVYESSTANRYATFFYAEYDPINHLLTYVNAGHNPPYVLRGTETIVLEPTGTVVGLLLDAEYSQATLQLHPGDVLLAFTDGISEAMNHDEEEWGEDNMLASARQLLNRPECTTTADQLLTCIFDAADKFTAGAPQHDDMTLLVCTISRTATNN</sequence>
<evidence type="ECO:0000256" key="1">
    <source>
        <dbReference type="ARBA" id="ARBA00022801"/>
    </source>
</evidence>
<dbReference type="InterPro" id="IPR029016">
    <property type="entry name" value="GAF-like_dom_sf"/>
</dbReference>
<dbReference type="PANTHER" id="PTHR43156:SF2">
    <property type="entry name" value="STAGE II SPORULATION PROTEIN E"/>
    <property type="match status" value="1"/>
</dbReference>
<name>A0AAU7Z4G6_9BACT</name>
<dbReference type="Pfam" id="PF13492">
    <property type="entry name" value="GAF_3"/>
    <property type="match status" value="1"/>
</dbReference>
<dbReference type="SUPFAM" id="SSF50156">
    <property type="entry name" value="PDZ domain-like"/>
    <property type="match status" value="1"/>
</dbReference>
<organism evidence="5">
    <name type="scientific">Tunturiibacter gelidiferens</name>
    <dbReference type="NCBI Taxonomy" id="3069689"/>
    <lineage>
        <taxon>Bacteria</taxon>
        <taxon>Pseudomonadati</taxon>
        <taxon>Acidobacteriota</taxon>
        <taxon>Terriglobia</taxon>
        <taxon>Terriglobales</taxon>
        <taxon>Acidobacteriaceae</taxon>
        <taxon>Tunturiibacter</taxon>
    </lineage>
</organism>
<dbReference type="Gene3D" id="2.30.42.10">
    <property type="match status" value="1"/>
</dbReference>
<dbReference type="GO" id="GO:0016791">
    <property type="term" value="F:phosphatase activity"/>
    <property type="evidence" value="ECO:0007669"/>
    <property type="project" value="TreeGrafter"/>
</dbReference>
<accession>A0AAU7Z4G6</accession>
<keyword evidence="2" id="KW-0812">Transmembrane</keyword>
<reference evidence="5" key="2">
    <citation type="journal article" date="2024" name="Environ. Microbiol.">
        <title>Genome analysis and description of Tunturibacter gen. nov. expands the diversity of Terriglobia in tundra soils.</title>
        <authorList>
            <person name="Messyasz A."/>
            <person name="Mannisto M.K."/>
            <person name="Kerkhof L.J."/>
            <person name="Haggblom M.M."/>
        </authorList>
    </citation>
    <scope>NUCLEOTIDE SEQUENCE</scope>
    <source>
        <strain evidence="5">M8UP39</strain>
    </source>
</reference>
<feature type="transmembrane region" description="Helical" evidence="2">
    <location>
        <begin position="225"/>
        <end position="243"/>
    </location>
</feature>
<feature type="transmembrane region" description="Helical" evidence="2">
    <location>
        <begin position="132"/>
        <end position="155"/>
    </location>
</feature>
<dbReference type="InterPro" id="IPR036034">
    <property type="entry name" value="PDZ_sf"/>
</dbReference>
<feature type="transmembrane region" description="Helical" evidence="2">
    <location>
        <begin position="334"/>
        <end position="354"/>
    </location>
</feature>
<dbReference type="EMBL" id="CP132938">
    <property type="protein sequence ID" value="XCB23860.1"/>
    <property type="molecule type" value="Genomic_DNA"/>
</dbReference>
<dbReference type="InterPro" id="IPR036457">
    <property type="entry name" value="PPM-type-like_dom_sf"/>
</dbReference>
<dbReference type="PANTHER" id="PTHR43156">
    <property type="entry name" value="STAGE II SPORULATION PROTEIN E-RELATED"/>
    <property type="match status" value="1"/>
</dbReference>
<dbReference type="InterPro" id="IPR052016">
    <property type="entry name" value="Bact_Sigma-Reg"/>
</dbReference>
<proteinExistence type="predicted"/>
<feature type="transmembrane region" description="Helical" evidence="2">
    <location>
        <begin position="302"/>
        <end position="322"/>
    </location>
</feature>
<dbReference type="Gene3D" id="3.30.450.40">
    <property type="match status" value="1"/>
</dbReference>
<keyword evidence="2" id="KW-0472">Membrane</keyword>
<dbReference type="SMART" id="SM00065">
    <property type="entry name" value="GAF"/>
    <property type="match status" value="1"/>
</dbReference>
<dbReference type="InterPro" id="IPR001932">
    <property type="entry name" value="PPM-type_phosphatase-like_dom"/>
</dbReference>
<evidence type="ECO:0000313" key="5">
    <source>
        <dbReference type="EMBL" id="XCB23860.1"/>
    </source>
</evidence>
<dbReference type="Pfam" id="PF07228">
    <property type="entry name" value="SpoIIE"/>
    <property type="match status" value="1"/>
</dbReference>
<keyword evidence="1" id="KW-0378">Hydrolase</keyword>
<dbReference type="SUPFAM" id="SSF81606">
    <property type="entry name" value="PP2C-like"/>
    <property type="match status" value="1"/>
</dbReference>
<protein>
    <submittedName>
        <fullName evidence="5">SpoIIE family protein phosphatase</fullName>
    </submittedName>
</protein>
<dbReference type="KEGG" id="tgi:RBB81_08025"/>
<dbReference type="Gene3D" id="3.60.40.10">
    <property type="entry name" value="PPM-type phosphatase domain"/>
    <property type="match status" value="1"/>
</dbReference>
<dbReference type="InterPro" id="IPR003018">
    <property type="entry name" value="GAF"/>
</dbReference>
<gene>
    <name evidence="5" type="ORF">RBB81_08025</name>
</gene>
<dbReference type="AlphaFoldDB" id="A0AAU7Z4G6"/>
<evidence type="ECO:0000256" key="2">
    <source>
        <dbReference type="SAM" id="Phobius"/>
    </source>
</evidence>
<keyword evidence="2" id="KW-1133">Transmembrane helix</keyword>
<feature type="transmembrane region" description="Helical" evidence="2">
    <location>
        <begin position="162"/>
        <end position="188"/>
    </location>
</feature>
<evidence type="ECO:0000259" key="4">
    <source>
        <dbReference type="SMART" id="SM00331"/>
    </source>
</evidence>
<feature type="domain" description="GAF" evidence="3">
    <location>
        <begin position="460"/>
        <end position="612"/>
    </location>
</feature>
<feature type="transmembrane region" description="Helical" evidence="2">
    <location>
        <begin position="263"/>
        <end position="282"/>
    </location>
</feature>
<evidence type="ECO:0000259" key="3">
    <source>
        <dbReference type="SMART" id="SM00065"/>
    </source>
</evidence>
<feature type="transmembrane region" description="Helical" evidence="2">
    <location>
        <begin position="408"/>
        <end position="425"/>
    </location>
</feature>
<reference evidence="5" key="1">
    <citation type="submission" date="2023-08" db="EMBL/GenBank/DDBJ databases">
        <authorList>
            <person name="Messyasz A."/>
            <person name="Mannisto M.K."/>
            <person name="Kerkhof L.J."/>
            <person name="Haggblom M."/>
        </authorList>
    </citation>
    <scope>NUCLEOTIDE SEQUENCE</scope>
    <source>
        <strain evidence="5">M8UP39</strain>
    </source>
</reference>